<dbReference type="EMBL" id="CM026426">
    <property type="protein sequence ID" value="KAG0573616.1"/>
    <property type="molecule type" value="Genomic_DNA"/>
</dbReference>
<evidence type="ECO:0000313" key="2">
    <source>
        <dbReference type="EMBL" id="KAG0573616.1"/>
    </source>
</evidence>
<evidence type="ECO:0000256" key="1">
    <source>
        <dbReference type="SAM" id="MobiDB-lite"/>
    </source>
</evidence>
<reference evidence="2" key="1">
    <citation type="submission" date="2020-06" db="EMBL/GenBank/DDBJ databases">
        <title>WGS assembly of Ceratodon purpureus strain R40.</title>
        <authorList>
            <person name="Carey S.B."/>
            <person name="Jenkins J."/>
            <person name="Shu S."/>
            <person name="Lovell J.T."/>
            <person name="Sreedasyam A."/>
            <person name="Maumus F."/>
            <person name="Tiley G.P."/>
            <person name="Fernandez-Pozo N."/>
            <person name="Barry K."/>
            <person name="Chen C."/>
            <person name="Wang M."/>
            <person name="Lipzen A."/>
            <person name="Daum C."/>
            <person name="Saski C.A."/>
            <person name="Payton A.C."/>
            <person name="Mcbreen J.C."/>
            <person name="Conrad R.E."/>
            <person name="Kollar L.M."/>
            <person name="Olsson S."/>
            <person name="Huttunen S."/>
            <person name="Landis J.B."/>
            <person name="Wickett N.J."/>
            <person name="Johnson M.G."/>
            <person name="Rensing S.A."/>
            <person name="Grimwood J."/>
            <person name="Schmutz J."/>
            <person name="Mcdaniel S.F."/>
        </authorList>
    </citation>
    <scope>NUCLEOTIDE SEQUENCE</scope>
    <source>
        <strain evidence="2">R40</strain>
    </source>
</reference>
<comment type="caution">
    <text evidence="2">The sequence shown here is derived from an EMBL/GenBank/DDBJ whole genome shotgun (WGS) entry which is preliminary data.</text>
</comment>
<accession>A0A8T0HS06</accession>
<evidence type="ECO:0008006" key="4">
    <source>
        <dbReference type="Google" id="ProtNLM"/>
    </source>
</evidence>
<dbReference type="AlphaFoldDB" id="A0A8T0HS06"/>
<feature type="region of interest" description="Disordered" evidence="1">
    <location>
        <begin position="61"/>
        <end position="175"/>
    </location>
</feature>
<dbReference type="Proteomes" id="UP000822688">
    <property type="component" value="Chromosome V"/>
</dbReference>
<protein>
    <recommendedName>
        <fullName evidence="4">DUF4216 domain-containing protein</fullName>
    </recommendedName>
</protein>
<sequence length="175" mass="20141">MRVFAKDFMNVHLAKHDPYVLPEDCNQVFLVDDRLHRYWKIVVDTEVRKTRVYDNNRQAGVVEEGAASEPAEESAEERNIVIEENEDSDDEPLAGPSEECNAGDGNTWEDEDLIEEENRVHSRRRGKEVSNHTLDAVQEQELLDDETNPLDVSDGEHEVEFVETVRDPDHEVLEV</sequence>
<gene>
    <name evidence="2" type="ORF">KC19_VG193900</name>
</gene>
<feature type="compositionally biased region" description="Acidic residues" evidence="1">
    <location>
        <begin position="83"/>
        <end position="92"/>
    </location>
</feature>
<organism evidence="2 3">
    <name type="scientific">Ceratodon purpureus</name>
    <name type="common">Fire moss</name>
    <name type="synonym">Dicranum purpureum</name>
    <dbReference type="NCBI Taxonomy" id="3225"/>
    <lineage>
        <taxon>Eukaryota</taxon>
        <taxon>Viridiplantae</taxon>
        <taxon>Streptophyta</taxon>
        <taxon>Embryophyta</taxon>
        <taxon>Bryophyta</taxon>
        <taxon>Bryophytina</taxon>
        <taxon>Bryopsida</taxon>
        <taxon>Dicranidae</taxon>
        <taxon>Pseudoditrichales</taxon>
        <taxon>Ditrichaceae</taxon>
        <taxon>Ceratodon</taxon>
    </lineage>
</organism>
<proteinExistence type="predicted"/>
<keyword evidence="3" id="KW-1185">Reference proteome</keyword>
<evidence type="ECO:0000313" key="3">
    <source>
        <dbReference type="Proteomes" id="UP000822688"/>
    </source>
</evidence>
<name>A0A8T0HS06_CERPU</name>
<feature type="compositionally biased region" description="Basic and acidic residues" evidence="1">
    <location>
        <begin position="154"/>
        <end position="175"/>
    </location>
</feature>